<dbReference type="InterPro" id="IPR014721">
    <property type="entry name" value="Ribsml_uS5_D2-typ_fold_subgr"/>
</dbReference>
<gene>
    <name evidence="6 9" type="primary">mutL</name>
    <name evidence="9" type="ORF">E2R48_08645</name>
</gene>
<keyword evidence="9" id="KW-0255">Endonuclease</keyword>
<dbReference type="Gene3D" id="3.30.565.10">
    <property type="entry name" value="Histidine kinase-like ATPase, C-terminal domain"/>
    <property type="match status" value="1"/>
</dbReference>
<dbReference type="PROSITE" id="PS00058">
    <property type="entry name" value="DNA_MISMATCH_REPAIR_1"/>
    <property type="match status" value="1"/>
</dbReference>
<evidence type="ECO:0000259" key="8">
    <source>
        <dbReference type="SMART" id="SM01340"/>
    </source>
</evidence>
<dbReference type="Pfam" id="PF13589">
    <property type="entry name" value="HATPase_c_3"/>
    <property type="match status" value="1"/>
</dbReference>
<dbReference type="GO" id="GO:0032300">
    <property type="term" value="C:mismatch repair complex"/>
    <property type="evidence" value="ECO:0007669"/>
    <property type="project" value="InterPro"/>
</dbReference>
<evidence type="ECO:0000256" key="2">
    <source>
        <dbReference type="ARBA" id="ARBA00021975"/>
    </source>
</evidence>
<evidence type="ECO:0000256" key="1">
    <source>
        <dbReference type="ARBA" id="ARBA00006082"/>
    </source>
</evidence>
<dbReference type="InterPro" id="IPR037198">
    <property type="entry name" value="MutL_C_sf"/>
</dbReference>
<evidence type="ECO:0000313" key="10">
    <source>
        <dbReference type="Proteomes" id="UP000297565"/>
    </source>
</evidence>
<evidence type="ECO:0000256" key="4">
    <source>
        <dbReference type="ARBA" id="ARBA00023204"/>
    </source>
</evidence>
<dbReference type="FunFam" id="3.30.565.10:FF:000003">
    <property type="entry name" value="DNA mismatch repair endonuclease MutL"/>
    <property type="match status" value="1"/>
</dbReference>
<evidence type="ECO:0000256" key="5">
    <source>
        <dbReference type="ARBA" id="ARBA00056874"/>
    </source>
</evidence>
<dbReference type="GO" id="GO:0030983">
    <property type="term" value="F:mismatched DNA binding"/>
    <property type="evidence" value="ECO:0007669"/>
    <property type="project" value="InterPro"/>
</dbReference>
<dbReference type="CDD" id="cd16926">
    <property type="entry name" value="HATPase_MutL-MLH-PMS-like"/>
    <property type="match status" value="1"/>
</dbReference>
<dbReference type="RefSeq" id="WP_132995425.1">
    <property type="nucleotide sequence ID" value="NZ_CP042983.1"/>
</dbReference>
<dbReference type="GO" id="GO:0006298">
    <property type="term" value="P:mismatch repair"/>
    <property type="evidence" value="ECO:0007669"/>
    <property type="project" value="UniProtKB-UniRule"/>
</dbReference>
<dbReference type="Gene3D" id="3.30.1370.100">
    <property type="entry name" value="MutL, C-terminal domain, regulatory subdomain"/>
    <property type="match status" value="1"/>
</dbReference>
<dbReference type="InterPro" id="IPR020667">
    <property type="entry name" value="DNA_mismatch_repair_MutL"/>
</dbReference>
<dbReference type="InterPro" id="IPR013507">
    <property type="entry name" value="DNA_mismatch_S5_2-like"/>
</dbReference>
<dbReference type="EMBL" id="SNRV01000027">
    <property type="protein sequence ID" value="TEW28642.1"/>
    <property type="molecule type" value="Genomic_DNA"/>
</dbReference>
<keyword evidence="4 6" id="KW-0234">DNA repair</keyword>
<keyword evidence="9" id="KW-0540">Nuclease</keyword>
<feature type="domain" description="DNA mismatch repair protein S5" evidence="8">
    <location>
        <begin position="212"/>
        <end position="330"/>
    </location>
</feature>
<dbReference type="InterPro" id="IPR036890">
    <property type="entry name" value="HATPase_C_sf"/>
</dbReference>
<dbReference type="HAMAP" id="MF_00149">
    <property type="entry name" value="DNA_mis_repair"/>
    <property type="match status" value="1"/>
</dbReference>
<dbReference type="InterPro" id="IPR002099">
    <property type="entry name" value="MutL/Mlh/PMS"/>
</dbReference>
<comment type="caution">
    <text evidence="9">The sequence shown here is derived from an EMBL/GenBank/DDBJ whole genome shotgun (WGS) entry which is preliminary data.</text>
</comment>
<dbReference type="PANTHER" id="PTHR10073:SF12">
    <property type="entry name" value="DNA MISMATCH REPAIR PROTEIN MLH1"/>
    <property type="match status" value="1"/>
</dbReference>
<dbReference type="Gene3D" id="3.30.230.10">
    <property type="match status" value="1"/>
</dbReference>
<reference evidence="9 10" key="1">
    <citation type="submission" date="2019-03" db="EMBL/GenBank/DDBJ databases">
        <title>Horizontal Gene Transfer Machinery in Histophilus somni.</title>
        <authorList>
            <person name="Mostafa Nazari M."/>
            <person name="Liljebjelke K."/>
        </authorList>
    </citation>
    <scope>NUCLEOTIDE SEQUENCE [LARGE SCALE GENOMIC DNA]</scope>
    <source>
        <strain evidence="9 10">UOC-EPH-KLM-04</strain>
    </source>
</reference>
<evidence type="ECO:0000256" key="6">
    <source>
        <dbReference type="HAMAP-Rule" id="MF_00149"/>
    </source>
</evidence>
<dbReference type="SUPFAM" id="SSF118116">
    <property type="entry name" value="DNA mismatch repair protein MutL"/>
    <property type="match status" value="1"/>
</dbReference>
<dbReference type="InterPro" id="IPR042120">
    <property type="entry name" value="MutL_C_dimsub"/>
</dbReference>
<dbReference type="Pfam" id="PF08676">
    <property type="entry name" value="MutL_C"/>
    <property type="match status" value="1"/>
</dbReference>
<dbReference type="SUPFAM" id="SSF55874">
    <property type="entry name" value="ATPase domain of HSP90 chaperone/DNA topoisomerase II/histidine kinase"/>
    <property type="match status" value="1"/>
</dbReference>
<dbReference type="InterPro" id="IPR038973">
    <property type="entry name" value="MutL/Mlh/Pms-like"/>
</dbReference>
<dbReference type="FunFam" id="3.30.230.10:FF:000013">
    <property type="entry name" value="DNA mismatch repair endonuclease MutL"/>
    <property type="match status" value="1"/>
</dbReference>
<dbReference type="SMART" id="SM00853">
    <property type="entry name" value="MutL_C"/>
    <property type="match status" value="1"/>
</dbReference>
<dbReference type="InterPro" id="IPR014790">
    <property type="entry name" value="MutL_C"/>
</dbReference>
<feature type="domain" description="MutL C-terminal dimerisation" evidence="7">
    <location>
        <begin position="445"/>
        <end position="580"/>
    </location>
</feature>
<evidence type="ECO:0000256" key="3">
    <source>
        <dbReference type="ARBA" id="ARBA00022763"/>
    </source>
</evidence>
<organism evidence="9 10">
    <name type="scientific">Histophilus somni</name>
    <name type="common">Haemophilus somnus</name>
    <dbReference type="NCBI Taxonomy" id="731"/>
    <lineage>
        <taxon>Bacteria</taxon>
        <taxon>Pseudomonadati</taxon>
        <taxon>Pseudomonadota</taxon>
        <taxon>Gammaproteobacteria</taxon>
        <taxon>Pasteurellales</taxon>
        <taxon>Pasteurellaceae</taxon>
        <taxon>Histophilus</taxon>
    </lineage>
</organism>
<dbReference type="PANTHER" id="PTHR10073">
    <property type="entry name" value="DNA MISMATCH REPAIR PROTEIN MLH, PMS, MUTL"/>
    <property type="match status" value="1"/>
</dbReference>
<dbReference type="InterPro" id="IPR014762">
    <property type="entry name" value="DNA_mismatch_repair_CS"/>
</dbReference>
<keyword evidence="9" id="KW-0378">Hydrolase</keyword>
<dbReference type="CDD" id="cd03482">
    <property type="entry name" value="MutL_Trans_MutL"/>
    <property type="match status" value="1"/>
</dbReference>
<dbReference type="SUPFAM" id="SSF54211">
    <property type="entry name" value="Ribosomal protein S5 domain 2-like"/>
    <property type="match status" value="1"/>
</dbReference>
<dbReference type="NCBIfam" id="NF000948">
    <property type="entry name" value="PRK00095.1-1"/>
    <property type="match status" value="1"/>
</dbReference>
<dbReference type="GO" id="GO:0016887">
    <property type="term" value="F:ATP hydrolysis activity"/>
    <property type="evidence" value="ECO:0007669"/>
    <property type="project" value="InterPro"/>
</dbReference>
<keyword evidence="3 6" id="KW-0227">DNA damage</keyword>
<dbReference type="AlphaFoldDB" id="A0AAX2S2D4"/>
<dbReference type="NCBIfam" id="TIGR00585">
    <property type="entry name" value="mutl"/>
    <property type="match status" value="1"/>
</dbReference>
<dbReference type="GO" id="GO:0004519">
    <property type="term" value="F:endonuclease activity"/>
    <property type="evidence" value="ECO:0007669"/>
    <property type="project" value="UniProtKB-KW"/>
</dbReference>
<dbReference type="Gene3D" id="3.30.1540.20">
    <property type="entry name" value="MutL, C-terminal domain, dimerisation subdomain"/>
    <property type="match status" value="1"/>
</dbReference>
<accession>A0AAX2S2D4</accession>
<dbReference type="InterPro" id="IPR020568">
    <property type="entry name" value="Ribosomal_Su5_D2-typ_SF"/>
</dbReference>
<evidence type="ECO:0000313" key="9">
    <source>
        <dbReference type="EMBL" id="TEW28642.1"/>
    </source>
</evidence>
<comment type="similarity">
    <text evidence="1 6">Belongs to the DNA mismatch repair MutL/HexB family.</text>
</comment>
<dbReference type="GO" id="GO:0005524">
    <property type="term" value="F:ATP binding"/>
    <property type="evidence" value="ECO:0007669"/>
    <property type="project" value="InterPro"/>
</dbReference>
<proteinExistence type="inferred from homology"/>
<name>A0AAX2S2D4_HISSO</name>
<dbReference type="GO" id="GO:0140664">
    <property type="term" value="F:ATP-dependent DNA damage sensor activity"/>
    <property type="evidence" value="ECO:0007669"/>
    <property type="project" value="InterPro"/>
</dbReference>
<dbReference type="Pfam" id="PF01119">
    <property type="entry name" value="DNA_mis_repair"/>
    <property type="match status" value="1"/>
</dbReference>
<dbReference type="SMART" id="SM01340">
    <property type="entry name" value="DNA_mis_repair"/>
    <property type="match status" value="1"/>
</dbReference>
<evidence type="ECO:0000259" key="7">
    <source>
        <dbReference type="SMART" id="SM00853"/>
    </source>
</evidence>
<comment type="function">
    <text evidence="5 6">This protein is involved in the repair of mismatches in DNA. It is required for dam-dependent methyl-directed DNA mismatch repair. May act as a 'molecular matchmaker', a protein that promotes the formation of a stable complex between two or more DNA-binding proteins in an ATP-dependent manner without itself being part of a final effector complex.</text>
</comment>
<dbReference type="InterPro" id="IPR042121">
    <property type="entry name" value="MutL_C_regsub"/>
</dbReference>
<sequence>MTIKILPPQLANQIAAGEVVERPASVVKELIENSLDAGATHIQIEIENGGANLIRIRDNGIGIAKDELHLALARHATSKIASLDDLEMILSLGFRGEALASISSVSRLTLTSRTAQQNEAWQVYAQGRDMETSITPASHPIGTTVEVANLFFNTPARRKFLRTDKTEFAHIDEVIRRIALAKPQVAFTLTHNNKLIHRYKSAVTNEQKIKRIATICGNDFMQNALHIDWKHNDLHLSGWVIQPQFARHQNDLNYCYINGRMVRDKVITHAIRQAYSEYLNNEQYPAFVLFIDLNPNEVDVNVHPTKHEVRFHQARLIHDFIYQGIMNALTSEQTNSPTHSEQSNLNQIAEPQGIWNLTTHNKGNRATAGKNIFAQQPKDYDKKSSQFKPHFAANYSEVTPKKAVQKAYAELLATHEEKTIASSTLPHQFTHNATHISEQKNVLHALALIENKALLLQQNQQYFLLSIQALQHFNIRLQLQQSNIAQQTLLIPILLRLNKQQYQSWQQQALFFQQSGFDFTENSAQHRITLNRLPICLRTQNIQKIILQLLDQPHEKYTIFLTALCSQLEFPSLSTFSEAVNLLTKTEQQFSPQHQPEFQSLLVKIEWDHYLDKLQ</sequence>
<protein>
    <recommendedName>
        <fullName evidence="2 6">DNA mismatch repair protein MutL</fullName>
    </recommendedName>
</protein>
<dbReference type="Proteomes" id="UP000297565">
    <property type="component" value="Unassembled WGS sequence"/>
</dbReference>